<dbReference type="STRING" id="1397108.IMCC12053_774"/>
<reference evidence="2 3" key="1">
    <citation type="submission" date="2015-05" db="EMBL/GenBank/DDBJ databases">
        <authorList>
            <person name="Wang D.B."/>
            <person name="Wang M."/>
        </authorList>
    </citation>
    <scope>NUCLEOTIDE SEQUENCE [LARGE SCALE GENOMIC DNA]</scope>
    <source>
        <strain evidence="2 3">IMCC 12053</strain>
    </source>
</reference>
<keyword evidence="1" id="KW-0732">Signal</keyword>
<dbReference type="InterPro" id="IPR036249">
    <property type="entry name" value="Thioredoxin-like_sf"/>
</dbReference>
<evidence type="ECO:0000313" key="3">
    <source>
        <dbReference type="Proteomes" id="UP000064920"/>
    </source>
</evidence>
<proteinExistence type="predicted"/>
<dbReference type="SUPFAM" id="SSF52833">
    <property type="entry name" value="Thioredoxin-like"/>
    <property type="match status" value="1"/>
</dbReference>
<protein>
    <submittedName>
        <fullName evidence="2">Regulatory protein SoxS</fullName>
    </submittedName>
</protein>
<dbReference type="KEGG" id="cmar:IMCC12053_774"/>
<dbReference type="PATRIC" id="fig|1397108.4.peg.802"/>
<sequence>MILASAALMLTAPLPAQAVELVMIERDGCAYCDRWNAEIAPIYPKTPEGAFAPLRRLDVKERPDDIEFASRPVLTPTFVLVDEGRELMRIEGYGGDDLFWSMLSVILRDYTEFDVDAQIETTPDTDHTDATPTQ</sequence>
<accession>A0A0P0AA12</accession>
<feature type="signal peptide" evidence="1">
    <location>
        <begin position="1"/>
        <end position="18"/>
    </location>
</feature>
<dbReference type="Proteomes" id="UP000064920">
    <property type="component" value="Chromosome"/>
</dbReference>
<keyword evidence="3" id="KW-1185">Reference proteome</keyword>
<dbReference type="Gene3D" id="3.40.30.10">
    <property type="entry name" value="Glutaredoxin"/>
    <property type="match status" value="1"/>
</dbReference>
<organism evidence="2 3">
    <name type="scientific">Celeribacter marinus</name>
    <dbReference type="NCBI Taxonomy" id="1397108"/>
    <lineage>
        <taxon>Bacteria</taxon>
        <taxon>Pseudomonadati</taxon>
        <taxon>Pseudomonadota</taxon>
        <taxon>Alphaproteobacteria</taxon>
        <taxon>Rhodobacterales</taxon>
        <taxon>Roseobacteraceae</taxon>
        <taxon>Celeribacter</taxon>
    </lineage>
</organism>
<dbReference type="AlphaFoldDB" id="A0A0P0AA12"/>
<name>A0A0P0AA12_9RHOB</name>
<dbReference type="EMBL" id="CP012023">
    <property type="protein sequence ID" value="ALI54722.1"/>
    <property type="molecule type" value="Genomic_DNA"/>
</dbReference>
<evidence type="ECO:0000256" key="1">
    <source>
        <dbReference type="SAM" id="SignalP"/>
    </source>
</evidence>
<gene>
    <name evidence="2" type="ORF">IMCC12053_774</name>
</gene>
<evidence type="ECO:0000313" key="2">
    <source>
        <dbReference type="EMBL" id="ALI54722.1"/>
    </source>
</evidence>
<feature type="chain" id="PRO_5006042240" evidence="1">
    <location>
        <begin position="19"/>
        <end position="134"/>
    </location>
</feature>